<dbReference type="PROSITE" id="PS50234">
    <property type="entry name" value="VWFA"/>
    <property type="match status" value="1"/>
</dbReference>
<feature type="transmembrane region" description="Helical" evidence="1">
    <location>
        <begin position="441"/>
        <end position="460"/>
    </location>
</feature>
<dbReference type="Proteomes" id="UP000280307">
    <property type="component" value="Unassembled WGS sequence"/>
</dbReference>
<protein>
    <recommendedName>
        <fullName evidence="7">VWA domain-containing protein</fullName>
    </recommendedName>
</protein>
<feature type="domain" description="VWFA" evidence="4">
    <location>
        <begin position="87"/>
        <end position="282"/>
    </location>
</feature>
<dbReference type="Gene3D" id="2.60.200.20">
    <property type="match status" value="1"/>
</dbReference>
<dbReference type="InterPro" id="IPR008984">
    <property type="entry name" value="SMAD_FHA_dom_sf"/>
</dbReference>
<dbReference type="PROSITE" id="PS50006">
    <property type="entry name" value="FHA_DOMAIN"/>
    <property type="match status" value="1"/>
</dbReference>
<reference evidence="5 6" key="1">
    <citation type="submission" date="2018-12" db="EMBL/GenBank/DDBJ databases">
        <title>Genome Sequence of Candidatus Viridilinea halotolerans isolated from saline sulfide-rich spring.</title>
        <authorList>
            <person name="Grouzdev D.S."/>
            <person name="Burganskaya E.I."/>
            <person name="Krutkina M.S."/>
            <person name="Sukhacheva M.V."/>
            <person name="Gorlenko V.M."/>
        </authorList>
    </citation>
    <scope>NUCLEOTIDE SEQUENCE [LARGE SCALE GENOMIC DNA]</scope>
    <source>
        <strain evidence="5">Chok-6</strain>
    </source>
</reference>
<feature type="signal peptide" evidence="2">
    <location>
        <begin position="1"/>
        <end position="27"/>
    </location>
</feature>
<keyword evidence="2" id="KW-0732">Signal</keyword>
<keyword evidence="1" id="KW-0472">Membrane</keyword>
<dbReference type="AlphaFoldDB" id="A0A426TUE6"/>
<feature type="domain" description="FHA" evidence="3">
    <location>
        <begin position="538"/>
        <end position="592"/>
    </location>
</feature>
<dbReference type="Gene3D" id="3.40.50.410">
    <property type="entry name" value="von Willebrand factor, type A domain"/>
    <property type="match status" value="1"/>
</dbReference>
<proteinExistence type="predicted"/>
<gene>
    <name evidence="5" type="ORF">EI684_17170</name>
</gene>
<dbReference type="InterPro" id="IPR013783">
    <property type="entry name" value="Ig-like_fold"/>
</dbReference>
<dbReference type="CDD" id="cd00060">
    <property type="entry name" value="FHA"/>
    <property type="match status" value="1"/>
</dbReference>
<sequence>MRAKIHLLALLALLTVLLMPTTLGAQAGTPQLRIADIDTSQFPTLQLAVNVSDTSGNPLPAPSAFAVTINGAPVEGISVVPTRRQVAVVMVSDLSSRMSDRGTGFSRRFDDMLPRIKALTDQLRTAGHYASLITFDSTVQVAHALTYDLGAVSNTLNRGNSALIFEPAANGGDNYPLVEALLAGVEQLVAADPTMPLALVLFAAGEPSPTEVGALRQQLDELRAAGRPVRLLVIGFGSDNEGEYNEFPAGPGSLRQLAEEDLNGTFIGVGIEPLDETTRREIEAQFTALGNLANQYNLTLSASDVPSGEATIAVSADGASDSVSFDPGEIPPRFDVIVDTRSFQDEVRIAINTSFQQAELERVEYFLSDMPLATVTEGPEFIFRLEAYDATFQQQFPPGDYVLSAAAFDTNGNHSRSTNTIPMTVFSPPPPPTLLETAMSYWWVVLIVVALGGLAISGFMRPRQRRVVPIFTKGDPPTVEHGAQGDLTMQYQPPADAPQEYQPTGIPTKRFDKRWFVEVIEGDDDRGKRFELNEGRHFNIGRSSPSEHPPEFLMASPLVTKGGHARLSLLHNGIELVAGASRNGTFVGNDQRELLANSHHILRDNDVFWLSRGVKLRVVKEDV</sequence>
<name>A0A426TUE6_9CHLR</name>
<evidence type="ECO:0008006" key="7">
    <source>
        <dbReference type="Google" id="ProtNLM"/>
    </source>
</evidence>
<keyword evidence="1" id="KW-1133">Transmembrane helix</keyword>
<dbReference type="InterPro" id="IPR002035">
    <property type="entry name" value="VWF_A"/>
</dbReference>
<evidence type="ECO:0000259" key="4">
    <source>
        <dbReference type="PROSITE" id="PS50234"/>
    </source>
</evidence>
<organism evidence="5 6">
    <name type="scientific">Candidatus Viridilinea halotolerans</name>
    <dbReference type="NCBI Taxonomy" id="2491704"/>
    <lineage>
        <taxon>Bacteria</taxon>
        <taxon>Bacillati</taxon>
        <taxon>Chloroflexota</taxon>
        <taxon>Chloroflexia</taxon>
        <taxon>Chloroflexales</taxon>
        <taxon>Chloroflexineae</taxon>
        <taxon>Oscillochloridaceae</taxon>
        <taxon>Candidatus Viridilinea</taxon>
    </lineage>
</organism>
<dbReference type="Gene3D" id="2.60.40.10">
    <property type="entry name" value="Immunoglobulins"/>
    <property type="match status" value="1"/>
</dbReference>
<evidence type="ECO:0000313" key="5">
    <source>
        <dbReference type="EMBL" id="RRR68762.1"/>
    </source>
</evidence>
<evidence type="ECO:0000256" key="1">
    <source>
        <dbReference type="SAM" id="Phobius"/>
    </source>
</evidence>
<evidence type="ECO:0000313" key="6">
    <source>
        <dbReference type="Proteomes" id="UP000280307"/>
    </source>
</evidence>
<dbReference type="SUPFAM" id="SSF49879">
    <property type="entry name" value="SMAD/FHA domain"/>
    <property type="match status" value="1"/>
</dbReference>
<keyword evidence="1" id="KW-0812">Transmembrane</keyword>
<feature type="chain" id="PRO_5019018230" description="VWA domain-containing protein" evidence="2">
    <location>
        <begin position="28"/>
        <end position="623"/>
    </location>
</feature>
<dbReference type="EMBL" id="RSAS01000695">
    <property type="protein sequence ID" value="RRR68762.1"/>
    <property type="molecule type" value="Genomic_DNA"/>
</dbReference>
<evidence type="ECO:0000259" key="3">
    <source>
        <dbReference type="PROSITE" id="PS50006"/>
    </source>
</evidence>
<accession>A0A426TUE6</accession>
<comment type="caution">
    <text evidence="5">The sequence shown here is derived from an EMBL/GenBank/DDBJ whole genome shotgun (WGS) entry which is preliminary data.</text>
</comment>
<evidence type="ECO:0000256" key="2">
    <source>
        <dbReference type="SAM" id="SignalP"/>
    </source>
</evidence>
<dbReference type="SUPFAM" id="SSF53300">
    <property type="entry name" value="vWA-like"/>
    <property type="match status" value="1"/>
</dbReference>
<dbReference type="InterPro" id="IPR036465">
    <property type="entry name" value="vWFA_dom_sf"/>
</dbReference>
<dbReference type="InterPro" id="IPR000253">
    <property type="entry name" value="FHA_dom"/>
</dbReference>